<sequence>MCQLGKCSDPSIDSRTDKKGRPIDQAVPKTRRGKRDQNDVWLRQQKPLAGGITGRTGGTKKKKVKKESAALRKHGKDSPSGGIEAMLPSLIGVGILVFAVMAQQGFRGRASVAGIDLGTTNSVICVQAPSKGVGEIDCISDPESGSAIIPSVVSFLEPHERKIGPYSKIASSLVPHPSHVVVGSRAKHRIDSHPTHTLYHAKRVLGRPADDPAIAELNQEVEYKMIQGTIEDEGVMFQVNGHIISPRQVGSYVVFHLLQIAKTFLGHDNIKSAVLAVPAKFDTRQRQLTMEAFQQAGVKISRVLEEPSAAALAYGLHKKEGVEKILVYDFGGGTLDVSILHISEGYVEVMGSDGDDRLGGANFDGAVANLLLRQHQQILSDIDAAGVNVEELSLSCPQVSNDVPLCTISSFHTLGERMKIALSGMERVKSSCLSLPSMKQPHGESRDFSCEDLVKQDLELSLDDYNAAVKPLFDRSLIPITRLMDDLTLEADDIQEIVMVGGTTRMPQIRKLVSEAFGSAQLNTHIDPDITVAYGAASVVD</sequence>
<keyword evidence="2 3" id="KW-0067">ATP-binding</keyword>
<keyword evidence="1 3" id="KW-0547">Nucleotide-binding</keyword>
<dbReference type="AlphaFoldDB" id="A0AAD2FKK9"/>
<dbReference type="PROSITE" id="PS00329">
    <property type="entry name" value="HSP70_2"/>
    <property type="match status" value="1"/>
</dbReference>
<evidence type="ECO:0000313" key="5">
    <source>
        <dbReference type="EMBL" id="CAJ1945805.1"/>
    </source>
</evidence>
<accession>A0AAD2FKK9</accession>
<feature type="compositionally biased region" description="Basic and acidic residues" evidence="4">
    <location>
        <begin position="12"/>
        <end position="22"/>
    </location>
</feature>
<dbReference type="Gene3D" id="3.30.420.40">
    <property type="match status" value="2"/>
</dbReference>
<dbReference type="PANTHER" id="PTHR19375">
    <property type="entry name" value="HEAT SHOCK PROTEIN 70KDA"/>
    <property type="match status" value="1"/>
</dbReference>
<dbReference type="InterPro" id="IPR018181">
    <property type="entry name" value="Heat_shock_70_CS"/>
</dbReference>
<dbReference type="PROSITE" id="PS01036">
    <property type="entry name" value="HSP70_3"/>
    <property type="match status" value="1"/>
</dbReference>
<feature type="region of interest" description="Disordered" evidence="4">
    <location>
        <begin position="1"/>
        <end position="82"/>
    </location>
</feature>
<dbReference type="GO" id="GO:0005524">
    <property type="term" value="F:ATP binding"/>
    <property type="evidence" value="ECO:0007669"/>
    <property type="project" value="UniProtKB-KW"/>
</dbReference>
<dbReference type="SUPFAM" id="SSF53067">
    <property type="entry name" value="Actin-like ATPase domain"/>
    <property type="match status" value="2"/>
</dbReference>
<gene>
    <name evidence="5" type="ORF">CYCCA115_LOCUS9948</name>
</gene>
<evidence type="ECO:0000256" key="2">
    <source>
        <dbReference type="ARBA" id="ARBA00022840"/>
    </source>
</evidence>
<comment type="similarity">
    <text evidence="3">Belongs to the heat shock protein 70 family.</text>
</comment>
<dbReference type="Proteomes" id="UP001295423">
    <property type="component" value="Unassembled WGS sequence"/>
</dbReference>
<evidence type="ECO:0000313" key="6">
    <source>
        <dbReference type="Proteomes" id="UP001295423"/>
    </source>
</evidence>
<proteinExistence type="inferred from homology"/>
<dbReference type="GO" id="GO:0140662">
    <property type="term" value="F:ATP-dependent protein folding chaperone"/>
    <property type="evidence" value="ECO:0007669"/>
    <property type="project" value="InterPro"/>
</dbReference>
<evidence type="ECO:0000256" key="3">
    <source>
        <dbReference type="RuleBase" id="RU003322"/>
    </source>
</evidence>
<dbReference type="EMBL" id="CAKOGP040001524">
    <property type="protein sequence ID" value="CAJ1945805.1"/>
    <property type="molecule type" value="Genomic_DNA"/>
</dbReference>
<dbReference type="PROSITE" id="PS00297">
    <property type="entry name" value="HSP70_1"/>
    <property type="match status" value="1"/>
</dbReference>
<evidence type="ECO:0000256" key="4">
    <source>
        <dbReference type="SAM" id="MobiDB-lite"/>
    </source>
</evidence>
<organism evidence="5 6">
    <name type="scientific">Cylindrotheca closterium</name>
    <dbReference type="NCBI Taxonomy" id="2856"/>
    <lineage>
        <taxon>Eukaryota</taxon>
        <taxon>Sar</taxon>
        <taxon>Stramenopiles</taxon>
        <taxon>Ochrophyta</taxon>
        <taxon>Bacillariophyta</taxon>
        <taxon>Bacillariophyceae</taxon>
        <taxon>Bacillariophycidae</taxon>
        <taxon>Bacillariales</taxon>
        <taxon>Bacillariaceae</taxon>
        <taxon>Cylindrotheca</taxon>
    </lineage>
</organism>
<name>A0AAD2FKK9_9STRA</name>
<keyword evidence="6" id="KW-1185">Reference proteome</keyword>
<dbReference type="InterPro" id="IPR013126">
    <property type="entry name" value="Hsp_70_fam"/>
</dbReference>
<comment type="caution">
    <text evidence="5">The sequence shown here is derived from an EMBL/GenBank/DDBJ whole genome shotgun (WGS) entry which is preliminary data.</text>
</comment>
<dbReference type="PRINTS" id="PR00301">
    <property type="entry name" value="HEATSHOCK70"/>
</dbReference>
<dbReference type="InterPro" id="IPR043129">
    <property type="entry name" value="ATPase_NBD"/>
</dbReference>
<reference evidence="5" key="1">
    <citation type="submission" date="2023-08" db="EMBL/GenBank/DDBJ databases">
        <authorList>
            <person name="Audoor S."/>
            <person name="Bilcke G."/>
        </authorList>
    </citation>
    <scope>NUCLEOTIDE SEQUENCE</scope>
</reference>
<dbReference type="Gene3D" id="3.90.640.10">
    <property type="entry name" value="Actin, Chain A, domain 4"/>
    <property type="match status" value="1"/>
</dbReference>
<dbReference type="Pfam" id="PF00012">
    <property type="entry name" value="HSP70"/>
    <property type="match status" value="3"/>
</dbReference>
<protein>
    <submittedName>
        <fullName evidence="5">Uncharacterized protein</fullName>
    </submittedName>
</protein>
<evidence type="ECO:0000256" key="1">
    <source>
        <dbReference type="ARBA" id="ARBA00022741"/>
    </source>
</evidence>
<feature type="compositionally biased region" description="Basic residues" evidence="4">
    <location>
        <begin position="58"/>
        <end position="75"/>
    </location>
</feature>